<keyword evidence="3" id="KW-1185">Reference proteome</keyword>
<evidence type="ECO:0000256" key="1">
    <source>
        <dbReference type="SAM" id="MobiDB-lite"/>
    </source>
</evidence>
<protein>
    <submittedName>
        <fullName evidence="2">Uncharacterized protein</fullName>
    </submittedName>
</protein>
<comment type="caution">
    <text evidence="2">The sequence shown here is derived from an EMBL/GenBank/DDBJ whole genome shotgun (WGS) entry which is preliminary data.</text>
</comment>
<reference evidence="2 3" key="1">
    <citation type="submission" date="2020-07" db="EMBL/GenBank/DDBJ databases">
        <title>Sequencing the genomes of 1000 actinobacteria strains.</title>
        <authorList>
            <person name="Klenk H.-P."/>
        </authorList>
    </citation>
    <scope>NUCLEOTIDE SEQUENCE [LARGE SCALE GENOMIC DNA]</scope>
    <source>
        <strain evidence="2 3">DSM 44121</strain>
    </source>
</reference>
<dbReference type="Proteomes" id="UP000540568">
    <property type="component" value="Unassembled WGS sequence"/>
</dbReference>
<sequence>MSFDLTILATTPDTSDDEIRAQAMRCAAGRDHPEGDHDARIVAFYEALREVYPDSGPASRGGETPWASSPVEAGIDRVTMNL</sequence>
<dbReference type="RefSeq" id="WP_182614347.1">
    <property type="nucleotide sequence ID" value="NZ_BAAATF010000002.1"/>
</dbReference>
<evidence type="ECO:0000313" key="2">
    <source>
        <dbReference type="EMBL" id="MBA8806646.1"/>
    </source>
</evidence>
<organism evidence="2 3">
    <name type="scientific">Promicromonospora sukumoe</name>
    <dbReference type="NCBI Taxonomy" id="88382"/>
    <lineage>
        <taxon>Bacteria</taxon>
        <taxon>Bacillati</taxon>
        <taxon>Actinomycetota</taxon>
        <taxon>Actinomycetes</taxon>
        <taxon>Micrococcales</taxon>
        <taxon>Promicromonosporaceae</taxon>
        <taxon>Promicromonospora</taxon>
    </lineage>
</organism>
<gene>
    <name evidence="2" type="ORF">FHX71_000588</name>
</gene>
<feature type="region of interest" description="Disordered" evidence="1">
    <location>
        <begin position="55"/>
        <end position="82"/>
    </location>
</feature>
<accession>A0A7W3J5E9</accession>
<evidence type="ECO:0000313" key="3">
    <source>
        <dbReference type="Proteomes" id="UP000540568"/>
    </source>
</evidence>
<dbReference type="EMBL" id="JACGWV010000001">
    <property type="protein sequence ID" value="MBA8806646.1"/>
    <property type="molecule type" value="Genomic_DNA"/>
</dbReference>
<dbReference type="AlphaFoldDB" id="A0A7W3J5E9"/>
<proteinExistence type="predicted"/>
<name>A0A7W3J5E9_9MICO</name>